<evidence type="ECO:0000313" key="2">
    <source>
        <dbReference type="Proteomes" id="UP001279734"/>
    </source>
</evidence>
<organism evidence="1 2">
    <name type="scientific">Nepenthes gracilis</name>
    <name type="common">Slender pitcher plant</name>
    <dbReference type="NCBI Taxonomy" id="150966"/>
    <lineage>
        <taxon>Eukaryota</taxon>
        <taxon>Viridiplantae</taxon>
        <taxon>Streptophyta</taxon>
        <taxon>Embryophyta</taxon>
        <taxon>Tracheophyta</taxon>
        <taxon>Spermatophyta</taxon>
        <taxon>Magnoliopsida</taxon>
        <taxon>eudicotyledons</taxon>
        <taxon>Gunneridae</taxon>
        <taxon>Pentapetalae</taxon>
        <taxon>Caryophyllales</taxon>
        <taxon>Nepenthaceae</taxon>
        <taxon>Nepenthes</taxon>
    </lineage>
</organism>
<reference evidence="1" key="1">
    <citation type="submission" date="2023-05" db="EMBL/GenBank/DDBJ databases">
        <title>Nepenthes gracilis genome sequencing.</title>
        <authorList>
            <person name="Fukushima K."/>
        </authorList>
    </citation>
    <scope>NUCLEOTIDE SEQUENCE</scope>
    <source>
        <strain evidence="1">SING2019-196</strain>
    </source>
</reference>
<protein>
    <submittedName>
        <fullName evidence="1">Uncharacterized protein</fullName>
    </submittedName>
</protein>
<dbReference type="Proteomes" id="UP001279734">
    <property type="component" value="Unassembled WGS sequence"/>
</dbReference>
<comment type="caution">
    <text evidence="1">The sequence shown here is derived from an EMBL/GenBank/DDBJ whole genome shotgun (WGS) entry which is preliminary data.</text>
</comment>
<proteinExistence type="predicted"/>
<dbReference type="AlphaFoldDB" id="A0AAD3XNI2"/>
<name>A0AAD3XNI2_NEPGR</name>
<keyword evidence="2" id="KW-1185">Reference proteome</keyword>
<gene>
    <name evidence="1" type="ORF">Nepgr_013268</name>
</gene>
<sequence>MIASILTLPMKGASSHLELIAEADLQLSKEPNHIALIFLYRQEVILQHICLRRS</sequence>
<dbReference type="EMBL" id="BSYO01000011">
    <property type="protein sequence ID" value="GMH11427.1"/>
    <property type="molecule type" value="Genomic_DNA"/>
</dbReference>
<accession>A0AAD3XNI2</accession>
<evidence type="ECO:0000313" key="1">
    <source>
        <dbReference type="EMBL" id="GMH11427.1"/>
    </source>
</evidence>